<feature type="region of interest" description="Disordered" evidence="2">
    <location>
        <begin position="932"/>
        <end position="976"/>
    </location>
</feature>
<evidence type="ECO:0000313" key="4">
    <source>
        <dbReference type="Proteomes" id="UP000037136"/>
    </source>
</evidence>
<evidence type="ECO:0000313" key="3">
    <source>
        <dbReference type="EMBL" id="PFH60590.1"/>
    </source>
</evidence>
<comment type="caution">
    <text evidence="3">The sequence shown here is derived from an EMBL/GenBank/DDBJ whole genome shotgun (WGS) entry which is preliminary data.</text>
</comment>
<accession>A0A2A9PI72</accession>
<feature type="region of interest" description="Disordered" evidence="2">
    <location>
        <begin position="221"/>
        <end position="240"/>
    </location>
</feature>
<reference evidence="3 4" key="1">
    <citation type="journal article" date="2015" name="BMC Genomics">
        <title>Gene expression during zombie ant biting behavior reflects the complexity underlying fungal parasitic behavioral manipulation.</title>
        <authorList>
            <person name="de Bekker C."/>
            <person name="Ohm R.A."/>
            <person name="Loreto R.G."/>
            <person name="Sebastian A."/>
            <person name="Albert I."/>
            <person name="Merrow M."/>
            <person name="Brachmann A."/>
            <person name="Hughes D.P."/>
        </authorList>
    </citation>
    <scope>NUCLEOTIDE SEQUENCE [LARGE SCALE GENOMIC DNA]</scope>
    <source>
        <strain evidence="3 4">SC16a</strain>
    </source>
</reference>
<feature type="region of interest" description="Disordered" evidence="2">
    <location>
        <begin position="1062"/>
        <end position="1100"/>
    </location>
</feature>
<gene>
    <name evidence="3" type="ORF">XA68_10691</name>
</gene>
<reference evidence="3 4" key="2">
    <citation type="journal article" date="2017" name="Sci. Rep.">
        <title>Ant-infecting Ophiocordyceps genomes reveal a high diversity of potential behavioral manipulation genes and a possible major role for enterotoxins.</title>
        <authorList>
            <person name="de Bekker C."/>
            <person name="Ohm R.A."/>
            <person name="Evans H.C."/>
            <person name="Brachmann A."/>
            <person name="Hughes D.P."/>
        </authorList>
    </citation>
    <scope>NUCLEOTIDE SEQUENCE [LARGE SCALE GENOMIC DNA]</scope>
    <source>
        <strain evidence="3 4">SC16a</strain>
    </source>
</reference>
<feature type="region of interest" description="Disordered" evidence="2">
    <location>
        <begin position="253"/>
        <end position="289"/>
    </location>
</feature>
<feature type="region of interest" description="Disordered" evidence="2">
    <location>
        <begin position="891"/>
        <end position="915"/>
    </location>
</feature>
<dbReference type="Proteomes" id="UP000037136">
    <property type="component" value="Unassembled WGS sequence"/>
</dbReference>
<keyword evidence="4" id="KW-1185">Reference proteome</keyword>
<dbReference type="EMBL" id="LAZP02000119">
    <property type="protein sequence ID" value="PFH60590.1"/>
    <property type="molecule type" value="Genomic_DNA"/>
</dbReference>
<feature type="compositionally biased region" description="Low complexity" evidence="2">
    <location>
        <begin position="801"/>
        <end position="814"/>
    </location>
</feature>
<feature type="coiled-coil region" evidence="1">
    <location>
        <begin position="303"/>
        <end position="407"/>
    </location>
</feature>
<feature type="compositionally biased region" description="Basic and acidic residues" evidence="2">
    <location>
        <begin position="227"/>
        <end position="240"/>
    </location>
</feature>
<feature type="region of interest" description="Disordered" evidence="2">
    <location>
        <begin position="789"/>
        <end position="820"/>
    </location>
</feature>
<feature type="region of interest" description="Disordered" evidence="2">
    <location>
        <begin position="141"/>
        <end position="208"/>
    </location>
</feature>
<proteinExistence type="predicted"/>
<keyword evidence="1" id="KW-0175">Coiled coil</keyword>
<sequence length="1100" mass="122839">MPGPFVSSPTRLPSSPARHGTLPNLWSGRDFGNVVPPAPGLAGVKPQDSFFKQLSVPDIELSEASLGTGFSFEFKKPPRPGQFFGRPPFSAPDASKQVHAGSHVEVSQKHPQTPVVPAVRAAAVHRGGPLLLDELSLPASKAISTTPPQRDRPSKLMGTAFSGKSHVPLVDALSPRAPDESSTPSSESRRLPTTSVSTKKSQQETNDDILSNMLPKAVVAETSPGHHLAESSRGRVDKQEVNARQRIACPSSNDFATRERPNAATGGSRPCLDSEDHKHRRRTEDERKRKAMQHVAQYWNECMQILEDEKNQVNQDMECLQHQLQRQGAKLSESRSMLTQKQHELECAHSHRRQLEEEGLQIKEENRRLSDEAQSLRGQLAESKAQATRLQERHRQIRHRLNEAIQEQQALFKRSKSFYEDSMAALRKDKEERDSYKGRMDAALETSHRKREEMKGCFDEFRDRMERESRLKEETISELRSRIEEQEESLRHERDLAESLRRQVDLQQSSQDMVGVIASNVESFLRNYAAEHGEQQGTALVIESISERLDALMQHMQNSDAGGHSQTTLTQAIQGVEELISRQVVTMVADLASNQGRMEETLLSLGRTCGIQVEKIRDYLTYQSDEVYNLDNAAKEARHEFRGSLQSLQSEVRTARETCQQIKEAFEDVTQTELVVRQEEMLKRQADLDVTLAGRDERVGELEQQLRSLSQAYAEEIASLATKSPTGDDRNLQSKVDGVVADFRSSLEEGFLQEKNRSEEHLRQTQTAMAALEGQLRAVVDKLEVVRSSTPQGQGMGNVEQGSASASQLQQQAQHLEKQTKAAEQLRDRWQRDINAVDILRVQLKELQRRVPQLERFDSTLGKMAHMNEILHSTAQYLTCERKWARQQIDETAGVESRPDGPEDGDGSQPQQAKPDTQFTFGLFTVDKEVATGSQHGEASSRRKVTVYSPAGTQLSPSPPPSIEQEQVRRRGATQPRSILKLAATSSLEPGRVEQHAMRAAVRPVMGKDGATAASAVVEQIRAELLPSEGSQLAWSLPSVADFERDGLYTLVGGDRNPVNKAKRRLEVGDDVANTTIKRPRPETTGSVAGRTAERESDTE</sequence>
<dbReference type="OrthoDB" id="4848543at2759"/>
<feature type="compositionally biased region" description="Basic and acidic residues" evidence="2">
    <location>
        <begin position="272"/>
        <end position="288"/>
    </location>
</feature>
<protein>
    <submittedName>
        <fullName evidence="3">Uncharacterized protein</fullName>
    </submittedName>
</protein>
<dbReference type="AlphaFoldDB" id="A0A2A9PI72"/>
<feature type="coiled-coil region" evidence="1">
    <location>
        <begin position="462"/>
        <end position="503"/>
    </location>
</feature>
<name>A0A2A9PI72_OPHUN</name>
<evidence type="ECO:0000256" key="1">
    <source>
        <dbReference type="SAM" id="Coils"/>
    </source>
</evidence>
<feature type="region of interest" description="Disordered" evidence="2">
    <location>
        <begin position="1"/>
        <end position="27"/>
    </location>
</feature>
<organism evidence="3 4">
    <name type="scientific">Ophiocordyceps unilateralis</name>
    <name type="common">Zombie-ant fungus</name>
    <name type="synonym">Torrubia unilateralis</name>
    <dbReference type="NCBI Taxonomy" id="268505"/>
    <lineage>
        <taxon>Eukaryota</taxon>
        <taxon>Fungi</taxon>
        <taxon>Dikarya</taxon>
        <taxon>Ascomycota</taxon>
        <taxon>Pezizomycotina</taxon>
        <taxon>Sordariomycetes</taxon>
        <taxon>Hypocreomycetidae</taxon>
        <taxon>Hypocreales</taxon>
        <taxon>Ophiocordycipitaceae</taxon>
        <taxon>Ophiocordyceps</taxon>
    </lineage>
</organism>
<dbReference type="STRING" id="268505.A0A2A9PI72"/>
<feature type="compositionally biased region" description="Polar residues" evidence="2">
    <location>
        <begin position="180"/>
        <end position="204"/>
    </location>
</feature>
<evidence type="ECO:0000256" key="2">
    <source>
        <dbReference type="SAM" id="MobiDB-lite"/>
    </source>
</evidence>